<dbReference type="Pfam" id="PF08351">
    <property type="entry name" value="TmcA_N"/>
    <property type="match status" value="1"/>
</dbReference>
<dbReference type="Gene3D" id="3.40.50.11040">
    <property type="match status" value="1"/>
</dbReference>
<dbReference type="GO" id="GO:1904812">
    <property type="term" value="P:rRNA acetylation involved in maturation of SSU-rRNA"/>
    <property type="evidence" value="ECO:0007669"/>
    <property type="project" value="TreeGrafter"/>
</dbReference>
<feature type="domain" description="TmcA/NAT10 N-terminal" evidence="1">
    <location>
        <begin position="1"/>
        <end position="203"/>
    </location>
</feature>
<dbReference type="GO" id="GO:0030686">
    <property type="term" value="C:90S preribosome"/>
    <property type="evidence" value="ECO:0007669"/>
    <property type="project" value="TreeGrafter"/>
</dbReference>
<organism evidence="2 3">
    <name type="scientific">Gonium pectorale</name>
    <name type="common">Green alga</name>
    <dbReference type="NCBI Taxonomy" id="33097"/>
    <lineage>
        <taxon>Eukaryota</taxon>
        <taxon>Viridiplantae</taxon>
        <taxon>Chlorophyta</taxon>
        <taxon>core chlorophytes</taxon>
        <taxon>Chlorophyceae</taxon>
        <taxon>CS clade</taxon>
        <taxon>Chlamydomonadales</taxon>
        <taxon>Volvocaceae</taxon>
        <taxon>Gonium</taxon>
    </lineage>
</organism>
<name>A0A150H4A0_GONPE</name>
<dbReference type="GO" id="GO:0000049">
    <property type="term" value="F:tRNA binding"/>
    <property type="evidence" value="ECO:0007669"/>
    <property type="project" value="TreeGrafter"/>
</dbReference>
<accession>A0A150H4A0</accession>
<dbReference type="GO" id="GO:1990883">
    <property type="term" value="F:18S rRNA cytidine N-acetyltransferase activity"/>
    <property type="evidence" value="ECO:0007669"/>
    <property type="project" value="TreeGrafter"/>
</dbReference>
<dbReference type="OrthoDB" id="10067491at2759"/>
<evidence type="ECO:0000313" key="2">
    <source>
        <dbReference type="EMBL" id="KXZ56891.1"/>
    </source>
</evidence>
<dbReference type="PANTHER" id="PTHR10925:SF5">
    <property type="entry name" value="RNA CYTIDINE ACETYLTRANSFERASE"/>
    <property type="match status" value="1"/>
</dbReference>
<dbReference type="InterPro" id="IPR013562">
    <property type="entry name" value="TmcA/NAT10_N"/>
</dbReference>
<evidence type="ECO:0000259" key="1">
    <source>
        <dbReference type="Pfam" id="PF08351"/>
    </source>
</evidence>
<proteinExistence type="predicted"/>
<dbReference type="EMBL" id="LSYV01000002">
    <property type="protein sequence ID" value="KXZ56891.1"/>
    <property type="molecule type" value="Genomic_DNA"/>
</dbReference>
<sequence length="262" mass="29425">MRKKVDSRIRTLIENCAKTRERALLVLVGDKGRDQVVNLHYMLSKASVKARPSVLWCYKKDLHLSSHRKKRMRQIKKMAQRGLLDPEKEDPFALFVASTNIRYCYYHETQNILGNTYGMCVLQDFEALTPNLLARSIETVEGGGLVVLLLSNLTSLTQLYRMTMDAHSRFRTESHQARADVVGRFNERLVLSLASCRHCLLLDDELNVLPTSSLVRDIAPLQLGPDGQPLDDPGRAARTELAELVGGLADTQVRPGRGGDGR</sequence>
<dbReference type="GO" id="GO:0005730">
    <property type="term" value="C:nucleolus"/>
    <property type="evidence" value="ECO:0007669"/>
    <property type="project" value="TreeGrafter"/>
</dbReference>
<comment type="caution">
    <text evidence="2">The sequence shown here is derived from an EMBL/GenBank/DDBJ whole genome shotgun (WGS) entry which is preliminary data.</text>
</comment>
<evidence type="ECO:0000313" key="3">
    <source>
        <dbReference type="Proteomes" id="UP000075714"/>
    </source>
</evidence>
<dbReference type="PANTHER" id="PTHR10925">
    <property type="entry name" value="N-ACETYLTRANSFERASE 10"/>
    <property type="match status" value="1"/>
</dbReference>
<dbReference type="AlphaFoldDB" id="A0A150H4A0"/>
<dbReference type="Proteomes" id="UP000075714">
    <property type="component" value="Unassembled WGS sequence"/>
</dbReference>
<gene>
    <name evidence="2" type="ORF">GPECTOR_1g803</name>
</gene>
<reference evidence="3" key="1">
    <citation type="journal article" date="2016" name="Nat. Commun.">
        <title>The Gonium pectorale genome demonstrates co-option of cell cycle regulation during the evolution of multicellularity.</title>
        <authorList>
            <person name="Hanschen E.R."/>
            <person name="Marriage T.N."/>
            <person name="Ferris P.J."/>
            <person name="Hamaji T."/>
            <person name="Toyoda A."/>
            <person name="Fujiyama A."/>
            <person name="Neme R."/>
            <person name="Noguchi H."/>
            <person name="Minakuchi Y."/>
            <person name="Suzuki M."/>
            <person name="Kawai-Toyooka H."/>
            <person name="Smith D.R."/>
            <person name="Sparks H."/>
            <person name="Anderson J."/>
            <person name="Bakaric R."/>
            <person name="Luria V."/>
            <person name="Karger A."/>
            <person name="Kirschner M.W."/>
            <person name="Durand P.M."/>
            <person name="Michod R.E."/>
            <person name="Nozaki H."/>
            <person name="Olson B.J."/>
        </authorList>
    </citation>
    <scope>NUCLEOTIDE SEQUENCE [LARGE SCALE GENOMIC DNA]</scope>
    <source>
        <strain evidence="3">NIES-2863</strain>
    </source>
</reference>
<protein>
    <recommendedName>
        <fullName evidence="1">TmcA/NAT10 N-terminal domain-containing protein</fullName>
    </recommendedName>
</protein>
<keyword evidence="3" id="KW-1185">Reference proteome</keyword>
<dbReference type="InterPro" id="IPR032672">
    <property type="entry name" value="TmcA/NAT10/Kre33"/>
</dbReference>
<dbReference type="STRING" id="33097.A0A150H4A0"/>